<name>A0ABD4Z0V6_9BURK</name>
<organism evidence="2 3">
    <name type="scientific">Achromobacter mucicolens</name>
    <dbReference type="NCBI Taxonomy" id="1389922"/>
    <lineage>
        <taxon>Bacteria</taxon>
        <taxon>Pseudomonadati</taxon>
        <taxon>Pseudomonadota</taxon>
        <taxon>Betaproteobacteria</taxon>
        <taxon>Burkholderiales</taxon>
        <taxon>Alcaligenaceae</taxon>
        <taxon>Achromobacter</taxon>
    </lineage>
</organism>
<evidence type="ECO:0000256" key="1">
    <source>
        <dbReference type="SAM" id="MobiDB-lite"/>
    </source>
</evidence>
<sequence length="132" mass="14256">MLYARFRKPFTRPMPVPIKKAVSLLLFAAMLAGSVLLGWGTGWVSHSESHSGNAVHSDAQRQSSDDSTHAQLTDAQHQLLHEVSHHPLALVPTVEHSLPLPNPTAHRSLAQPPVPSLAIAPPLRPPRGTLSL</sequence>
<feature type="region of interest" description="Disordered" evidence="1">
    <location>
        <begin position="94"/>
        <end position="132"/>
    </location>
</feature>
<evidence type="ECO:0000313" key="2">
    <source>
        <dbReference type="EMBL" id="MDH1181310.1"/>
    </source>
</evidence>
<proteinExistence type="predicted"/>
<dbReference type="AlphaFoldDB" id="A0ABD4Z0V6"/>
<protein>
    <submittedName>
        <fullName evidence="2">Uncharacterized protein</fullName>
    </submittedName>
</protein>
<accession>A0ABD4Z0V6</accession>
<gene>
    <name evidence="2" type="ORF">N5C72_24820</name>
</gene>
<comment type="caution">
    <text evidence="2">The sequence shown here is derived from an EMBL/GenBank/DDBJ whole genome shotgun (WGS) entry which is preliminary data.</text>
</comment>
<evidence type="ECO:0000313" key="3">
    <source>
        <dbReference type="Proteomes" id="UP001158644"/>
    </source>
</evidence>
<dbReference type="EMBL" id="JAOBZK010000052">
    <property type="protein sequence ID" value="MDH1181310.1"/>
    <property type="molecule type" value="Genomic_DNA"/>
</dbReference>
<dbReference type="Proteomes" id="UP001158644">
    <property type="component" value="Unassembled WGS sequence"/>
</dbReference>
<feature type="region of interest" description="Disordered" evidence="1">
    <location>
        <begin position="46"/>
        <end position="78"/>
    </location>
</feature>
<reference evidence="2 3" key="1">
    <citation type="submission" date="2022-09" db="EMBL/GenBank/DDBJ databases">
        <title>Intensive care unit water sources are persistently colonized with multi-drug resistant bacteria and are the site of extensive horizontal gene transfer of antibiotic resistance genes.</title>
        <authorList>
            <person name="Diorio-Toth L."/>
        </authorList>
    </citation>
    <scope>NUCLEOTIDE SEQUENCE [LARGE SCALE GENOMIC DNA]</scope>
    <source>
        <strain evidence="2 3">GD03967</strain>
    </source>
</reference>
<dbReference type="RefSeq" id="WP_279992004.1">
    <property type="nucleotide sequence ID" value="NZ_JAOBZK010000052.1"/>
</dbReference>